<proteinExistence type="inferred from homology"/>
<keyword evidence="5 9" id="KW-0812">Transmembrane</keyword>
<dbReference type="EMBL" id="JAGEVG010000016">
    <property type="protein sequence ID" value="MBO3099314.1"/>
    <property type="molecule type" value="Genomic_DNA"/>
</dbReference>
<reference evidence="11 12" key="1">
    <citation type="submission" date="2021-03" db="EMBL/GenBank/DDBJ databases">
        <title>Gelidibacter sp. nov., isolated from costal sediment.</title>
        <authorList>
            <person name="Lun K.-Y."/>
        </authorList>
    </citation>
    <scope>NUCLEOTIDE SEQUENCE [LARGE SCALE GENOMIC DNA]</scope>
    <source>
        <strain evidence="11 12">DF109</strain>
    </source>
</reference>
<dbReference type="InterPro" id="IPR007387">
    <property type="entry name" value="TRAP_DctQ"/>
</dbReference>
<organism evidence="11 12">
    <name type="scientific">Gelidibacter pelagius</name>
    <dbReference type="NCBI Taxonomy" id="2819985"/>
    <lineage>
        <taxon>Bacteria</taxon>
        <taxon>Pseudomonadati</taxon>
        <taxon>Bacteroidota</taxon>
        <taxon>Flavobacteriia</taxon>
        <taxon>Flavobacteriales</taxon>
        <taxon>Flavobacteriaceae</taxon>
        <taxon>Gelidibacter</taxon>
    </lineage>
</organism>
<evidence type="ECO:0000313" key="12">
    <source>
        <dbReference type="Proteomes" id="UP000681315"/>
    </source>
</evidence>
<protein>
    <submittedName>
        <fullName evidence="11">TRAP transporter small permease</fullName>
    </submittedName>
</protein>
<evidence type="ECO:0000256" key="9">
    <source>
        <dbReference type="SAM" id="Phobius"/>
    </source>
</evidence>
<dbReference type="PANTHER" id="PTHR35011:SF2">
    <property type="entry name" value="2,3-DIKETO-L-GULONATE TRAP TRANSPORTER SMALL PERMEASE PROTEIN YIAM"/>
    <property type="match status" value="1"/>
</dbReference>
<keyword evidence="4" id="KW-0997">Cell inner membrane</keyword>
<dbReference type="PANTHER" id="PTHR35011">
    <property type="entry name" value="2,3-DIKETO-L-GULONATE TRAP TRANSPORTER SMALL PERMEASE PROTEIN YIAM"/>
    <property type="match status" value="1"/>
</dbReference>
<feature type="transmembrane region" description="Helical" evidence="9">
    <location>
        <begin position="46"/>
        <end position="64"/>
    </location>
</feature>
<feature type="transmembrane region" description="Helical" evidence="9">
    <location>
        <begin position="89"/>
        <end position="111"/>
    </location>
</feature>
<dbReference type="Pfam" id="PF04290">
    <property type="entry name" value="DctQ"/>
    <property type="match status" value="1"/>
</dbReference>
<comment type="subcellular location">
    <subcellularLocation>
        <location evidence="1">Cell inner membrane</location>
        <topology evidence="1">Multi-pass membrane protein</topology>
    </subcellularLocation>
</comment>
<evidence type="ECO:0000256" key="3">
    <source>
        <dbReference type="ARBA" id="ARBA00022475"/>
    </source>
</evidence>
<evidence type="ECO:0000256" key="7">
    <source>
        <dbReference type="ARBA" id="ARBA00023136"/>
    </source>
</evidence>
<keyword evidence="3" id="KW-1003">Cell membrane</keyword>
<evidence type="ECO:0000256" key="8">
    <source>
        <dbReference type="ARBA" id="ARBA00038436"/>
    </source>
</evidence>
<keyword evidence="7 9" id="KW-0472">Membrane</keyword>
<evidence type="ECO:0000313" key="11">
    <source>
        <dbReference type="EMBL" id="MBO3099314.1"/>
    </source>
</evidence>
<keyword evidence="2" id="KW-0813">Transport</keyword>
<keyword evidence="12" id="KW-1185">Reference proteome</keyword>
<gene>
    <name evidence="11" type="ORF">J4051_13615</name>
</gene>
<comment type="similarity">
    <text evidence="8">Belongs to the TRAP transporter small permease family.</text>
</comment>
<keyword evidence="6 9" id="KW-1133">Transmembrane helix</keyword>
<accession>A0ABS3SUE0</accession>
<dbReference type="Proteomes" id="UP000681315">
    <property type="component" value="Unassembled WGS sequence"/>
</dbReference>
<evidence type="ECO:0000256" key="2">
    <source>
        <dbReference type="ARBA" id="ARBA00022448"/>
    </source>
</evidence>
<sequence length="154" mass="17660">MEIRRKIDLYLGYILALIMGIMVINVLWQVFTRFVMGAPSSFTDELARYLMIWVGVLGAAYISGKRMHVAIDILPNRLSKEKQVQLKKFVNFIIILFCFGALVVGGLRLVYITYILDQHSPALQIPLALVYLIIPISGILIIYYKISDIYLKQF</sequence>
<dbReference type="RefSeq" id="WP_208234434.1">
    <property type="nucleotide sequence ID" value="NZ_JAGEVG010000016.1"/>
</dbReference>
<dbReference type="InterPro" id="IPR055348">
    <property type="entry name" value="DctQ"/>
</dbReference>
<evidence type="ECO:0000256" key="4">
    <source>
        <dbReference type="ARBA" id="ARBA00022519"/>
    </source>
</evidence>
<feature type="domain" description="Tripartite ATP-independent periplasmic transporters DctQ component" evidence="10">
    <location>
        <begin position="22"/>
        <end position="150"/>
    </location>
</feature>
<evidence type="ECO:0000256" key="5">
    <source>
        <dbReference type="ARBA" id="ARBA00022692"/>
    </source>
</evidence>
<feature type="transmembrane region" description="Helical" evidence="9">
    <location>
        <begin position="12"/>
        <end position="31"/>
    </location>
</feature>
<evidence type="ECO:0000256" key="6">
    <source>
        <dbReference type="ARBA" id="ARBA00022989"/>
    </source>
</evidence>
<comment type="caution">
    <text evidence="11">The sequence shown here is derived from an EMBL/GenBank/DDBJ whole genome shotgun (WGS) entry which is preliminary data.</text>
</comment>
<feature type="transmembrane region" description="Helical" evidence="9">
    <location>
        <begin position="123"/>
        <end position="144"/>
    </location>
</feature>
<evidence type="ECO:0000256" key="1">
    <source>
        <dbReference type="ARBA" id="ARBA00004429"/>
    </source>
</evidence>
<name>A0ABS3SUE0_9FLAO</name>
<evidence type="ECO:0000259" key="10">
    <source>
        <dbReference type="Pfam" id="PF04290"/>
    </source>
</evidence>